<evidence type="ECO:0000256" key="9">
    <source>
        <dbReference type="ARBA" id="ARBA00049401"/>
    </source>
</evidence>
<keyword evidence="7 10" id="KW-0503">Monooxygenase</keyword>
<dbReference type="PANTHER" id="PTHR42747:SF3">
    <property type="entry name" value="NITRONATE MONOOXYGENASE-RELATED"/>
    <property type="match status" value="1"/>
</dbReference>
<dbReference type="Pfam" id="PF03060">
    <property type="entry name" value="NMO"/>
    <property type="match status" value="1"/>
</dbReference>
<evidence type="ECO:0000256" key="8">
    <source>
        <dbReference type="ARBA" id="ARBA00031155"/>
    </source>
</evidence>
<dbReference type="GO" id="GO:0009636">
    <property type="term" value="P:response to toxic substance"/>
    <property type="evidence" value="ECO:0007669"/>
    <property type="project" value="UniProtKB-KW"/>
</dbReference>
<comment type="catalytic activity">
    <reaction evidence="9">
        <text>3 propionate 3-nitronate + 3 O2 + H2O = 3 3-oxopropanoate + 2 nitrate + nitrite + H2O2 + 3 H(+)</text>
        <dbReference type="Rhea" id="RHEA:57332"/>
        <dbReference type="ChEBI" id="CHEBI:15377"/>
        <dbReference type="ChEBI" id="CHEBI:15378"/>
        <dbReference type="ChEBI" id="CHEBI:15379"/>
        <dbReference type="ChEBI" id="CHEBI:16240"/>
        <dbReference type="ChEBI" id="CHEBI:16301"/>
        <dbReference type="ChEBI" id="CHEBI:17632"/>
        <dbReference type="ChEBI" id="CHEBI:33190"/>
        <dbReference type="ChEBI" id="CHEBI:136067"/>
    </reaction>
</comment>
<evidence type="ECO:0000256" key="3">
    <source>
        <dbReference type="ARBA" id="ARBA00022575"/>
    </source>
</evidence>
<evidence type="ECO:0000256" key="6">
    <source>
        <dbReference type="ARBA" id="ARBA00023002"/>
    </source>
</evidence>
<keyword evidence="11" id="KW-1185">Reference proteome</keyword>
<accession>A0A1I3X3H4</accession>
<evidence type="ECO:0000256" key="1">
    <source>
        <dbReference type="ARBA" id="ARBA00001917"/>
    </source>
</evidence>
<dbReference type="Proteomes" id="UP000198755">
    <property type="component" value="Unassembled WGS sequence"/>
</dbReference>
<keyword evidence="6" id="KW-0560">Oxidoreductase</keyword>
<name>A0A1I3X3H4_9HYPH</name>
<dbReference type="SUPFAM" id="SSF51412">
    <property type="entry name" value="Inosine monophosphate dehydrogenase (IMPDH)"/>
    <property type="match status" value="1"/>
</dbReference>
<dbReference type="AlphaFoldDB" id="A0A1I3X3H4"/>
<evidence type="ECO:0000313" key="11">
    <source>
        <dbReference type="Proteomes" id="UP000198755"/>
    </source>
</evidence>
<keyword evidence="4" id="KW-0285">Flavoprotein</keyword>
<reference evidence="10 11" key="1">
    <citation type="submission" date="2016-10" db="EMBL/GenBank/DDBJ databases">
        <authorList>
            <person name="de Groot N.N."/>
        </authorList>
    </citation>
    <scope>NUCLEOTIDE SEQUENCE [LARGE SCALE GENOMIC DNA]</scope>
    <source>
        <strain evidence="10 11">NE2</strain>
    </source>
</reference>
<dbReference type="InterPro" id="IPR013785">
    <property type="entry name" value="Aldolase_TIM"/>
</dbReference>
<sequence length="370" mass="37735">MTDNRAATWAVAAARSPALARARTFCEAYGMQVPILQAPMAGASPTSLAIAVANAGGMGAMGALLSSPAAIAAWSKEVRAGSNGSFQLNLWIPDSPPVRDAEAETKVRRFLEDWGPVPAPDAGNARPPDFDAQCAALLAAGPTVVSSIMGVFPADFVAKLKQRGVAWFACTTTLGEALLAQEAGADAIVAQGVEAGGHRGAFDPDGAERQGAGLFALLPRLADRLAIPLIAAGGVGDGRGVAAALTLGASAVQIGTGFLRCPEAGIHPAWAAALSDLEPEETVLTRAFSGRAGRAVDNAYVQAAAGKSAARPAPYPVQRGLTQAMRDEALRAGDLSRMQAWAGQGAALARAEPAASFVGRIWNEALALLP</sequence>
<keyword evidence="3" id="KW-0216">Detoxification</keyword>
<dbReference type="RefSeq" id="WP_244532109.1">
    <property type="nucleotide sequence ID" value="NZ_FOSN01000002.1"/>
</dbReference>
<protein>
    <recommendedName>
        <fullName evidence="8">Propionate 3-nitronate monooxygenase</fullName>
    </recommendedName>
</protein>
<dbReference type="STRING" id="1612308.SAMN05444581_102337"/>
<proteinExistence type="inferred from homology"/>
<dbReference type="EMBL" id="FOSN01000002">
    <property type="protein sequence ID" value="SFK14144.1"/>
    <property type="molecule type" value="Genomic_DNA"/>
</dbReference>
<organism evidence="10 11">
    <name type="scientific">Methylocapsa palsarum</name>
    <dbReference type="NCBI Taxonomy" id="1612308"/>
    <lineage>
        <taxon>Bacteria</taxon>
        <taxon>Pseudomonadati</taxon>
        <taxon>Pseudomonadota</taxon>
        <taxon>Alphaproteobacteria</taxon>
        <taxon>Hyphomicrobiales</taxon>
        <taxon>Beijerinckiaceae</taxon>
        <taxon>Methylocapsa</taxon>
    </lineage>
</organism>
<evidence type="ECO:0000313" key="10">
    <source>
        <dbReference type="EMBL" id="SFK14144.1"/>
    </source>
</evidence>
<dbReference type="GO" id="GO:0018580">
    <property type="term" value="F:nitronate monooxygenase activity"/>
    <property type="evidence" value="ECO:0007669"/>
    <property type="project" value="InterPro"/>
</dbReference>
<dbReference type="PANTHER" id="PTHR42747">
    <property type="entry name" value="NITRONATE MONOOXYGENASE-RELATED"/>
    <property type="match status" value="1"/>
</dbReference>
<comment type="similarity">
    <text evidence="2">Belongs to the nitronate monooxygenase family. NMO class I subfamily.</text>
</comment>
<evidence type="ECO:0000256" key="5">
    <source>
        <dbReference type="ARBA" id="ARBA00022643"/>
    </source>
</evidence>
<dbReference type="Gene3D" id="3.20.20.70">
    <property type="entry name" value="Aldolase class I"/>
    <property type="match status" value="1"/>
</dbReference>
<keyword evidence="5" id="KW-0288">FMN</keyword>
<dbReference type="InterPro" id="IPR004136">
    <property type="entry name" value="NMO"/>
</dbReference>
<dbReference type="CDD" id="cd04730">
    <property type="entry name" value="NPD_like"/>
    <property type="match status" value="1"/>
</dbReference>
<evidence type="ECO:0000256" key="4">
    <source>
        <dbReference type="ARBA" id="ARBA00022630"/>
    </source>
</evidence>
<comment type="cofactor">
    <cofactor evidence="1">
        <name>FMN</name>
        <dbReference type="ChEBI" id="CHEBI:58210"/>
    </cofactor>
</comment>
<gene>
    <name evidence="10" type="ORF">SAMN05444581_102337</name>
</gene>
<evidence type="ECO:0000256" key="7">
    <source>
        <dbReference type="ARBA" id="ARBA00023033"/>
    </source>
</evidence>
<evidence type="ECO:0000256" key="2">
    <source>
        <dbReference type="ARBA" id="ARBA00009881"/>
    </source>
</evidence>